<proteinExistence type="predicted"/>
<protein>
    <submittedName>
        <fullName evidence="1">Uncharacterized protein</fullName>
    </submittedName>
</protein>
<keyword evidence="2" id="KW-1185">Reference proteome</keyword>
<dbReference type="Proteomes" id="UP000304880">
    <property type="component" value="Unassembled WGS sequence"/>
</dbReference>
<dbReference type="AlphaFoldDB" id="A0A5C4R5Q6"/>
<gene>
    <name evidence="1" type="ORF">FHD67_10300</name>
</gene>
<dbReference type="EMBL" id="VDDC01000016">
    <property type="protein sequence ID" value="TNH39316.1"/>
    <property type="molecule type" value="Genomic_DNA"/>
</dbReference>
<sequence>MAKEENIDDLLAQLKEHDEQQAKIREKIKASAVGEAESIKDKINNISSLSGISKFDLLGITKEEAIKHFGIKQKTNNKQQKRTPSADDIKVREYLIKNPTKKFNRMGGKTYTYQKGPVPNDVRQMILEEIAGIAPE</sequence>
<reference evidence="1 2" key="1">
    <citation type="submission" date="2019-06" db="EMBL/GenBank/DDBJ databases">
        <authorList>
            <person name="Li J."/>
        </authorList>
    </citation>
    <scope>NUCLEOTIDE SEQUENCE [LARGE SCALE GENOMIC DNA]</scope>
    <source>
        <strain evidence="1 2">CGMCC 1.8012</strain>
    </source>
</reference>
<evidence type="ECO:0000313" key="2">
    <source>
        <dbReference type="Proteomes" id="UP000304880"/>
    </source>
</evidence>
<evidence type="ECO:0000313" key="1">
    <source>
        <dbReference type="EMBL" id="TNH39316.1"/>
    </source>
</evidence>
<name>A0A5C4R5Q6_9RHOB</name>
<organism evidence="1 2">
    <name type="scientific">Paracoccus haeundaensis</name>
    <dbReference type="NCBI Taxonomy" id="225362"/>
    <lineage>
        <taxon>Bacteria</taxon>
        <taxon>Pseudomonadati</taxon>
        <taxon>Pseudomonadota</taxon>
        <taxon>Alphaproteobacteria</taxon>
        <taxon>Rhodobacterales</taxon>
        <taxon>Paracoccaceae</taxon>
        <taxon>Paracoccus</taxon>
    </lineage>
</organism>
<accession>A0A5C4R5Q6</accession>
<comment type="caution">
    <text evidence="1">The sequence shown here is derived from an EMBL/GenBank/DDBJ whole genome shotgun (WGS) entry which is preliminary data.</text>
</comment>
<dbReference type="RefSeq" id="WP_139598652.1">
    <property type="nucleotide sequence ID" value="NZ_VDDC01000016.1"/>
</dbReference>